<comment type="similarity">
    <text evidence="1">Belongs to the 5-formyltetrahydrofolate cyclo-ligase family.</text>
</comment>
<gene>
    <name evidence="4" type="ORF">MNBD_PLANCTO03-1070</name>
</gene>
<feature type="non-terminal residue" evidence="4">
    <location>
        <position position="161"/>
    </location>
</feature>
<keyword evidence="3" id="KW-0067">ATP-binding</keyword>
<dbReference type="EMBL" id="UOGK01000531">
    <property type="protein sequence ID" value="VAX41372.1"/>
    <property type="molecule type" value="Genomic_DNA"/>
</dbReference>
<reference evidence="4" key="1">
    <citation type="submission" date="2018-06" db="EMBL/GenBank/DDBJ databases">
        <authorList>
            <person name="Zhirakovskaya E."/>
        </authorList>
    </citation>
    <scope>NUCLEOTIDE SEQUENCE</scope>
</reference>
<proteinExistence type="inferred from homology"/>
<dbReference type="PANTHER" id="PTHR23407:SF1">
    <property type="entry name" value="5-FORMYLTETRAHYDROFOLATE CYCLO-LIGASE"/>
    <property type="match status" value="1"/>
</dbReference>
<dbReference type="SUPFAM" id="SSF100950">
    <property type="entry name" value="NagB/RpiA/CoA transferase-like"/>
    <property type="match status" value="1"/>
</dbReference>
<dbReference type="PANTHER" id="PTHR23407">
    <property type="entry name" value="ATPASE INHIBITOR/5-FORMYLTETRAHYDROFOLATE CYCLO-LIGASE"/>
    <property type="match status" value="1"/>
</dbReference>
<dbReference type="GO" id="GO:0035999">
    <property type="term" value="P:tetrahydrofolate interconversion"/>
    <property type="evidence" value="ECO:0007669"/>
    <property type="project" value="TreeGrafter"/>
</dbReference>
<sequence>MESWPGRGWSGRYEGAVMMGTESIRETKASLRARVRDRLRGMTSRERARLSGAVCEEAVLWGPLMRAQCVLAYAPMPMEVDIEPLIEALLGCGVTVCVPRVDWEAQRIAPVPIRDMIGDLSVTERGVRQPRETLPAIDLAEVQVIVVPAVGFDLTGGRLGR</sequence>
<dbReference type="InterPro" id="IPR002698">
    <property type="entry name" value="FTHF_cligase"/>
</dbReference>
<protein>
    <recommendedName>
        <fullName evidence="5">5-formyltetrahydrofolate cyclo-ligase</fullName>
    </recommendedName>
</protein>
<accession>A0A3B1DKY0</accession>
<name>A0A3B1DKY0_9ZZZZ</name>
<dbReference type="PIRSF" id="PIRSF006806">
    <property type="entry name" value="FTHF_cligase"/>
    <property type="match status" value="1"/>
</dbReference>
<dbReference type="Pfam" id="PF01812">
    <property type="entry name" value="5-FTHF_cyc-lig"/>
    <property type="match status" value="1"/>
</dbReference>
<keyword evidence="2" id="KW-0547">Nucleotide-binding</keyword>
<dbReference type="Gene3D" id="3.40.50.10420">
    <property type="entry name" value="NagB/RpiA/CoA transferase-like"/>
    <property type="match status" value="1"/>
</dbReference>
<evidence type="ECO:0000256" key="2">
    <source>
        <dbReference type="ARBA" id="ARBA00022741"/>
    </source>
</evidence>
<dbReference type="InterPro" id="IPR024185">
    <property type="entry name" value="FTHF_cligase-like_sf"/>
</dbReference>
<evidence type="ECO:0000256" key="3">
    <source>
        <dbReference type="ARBA" id="ARBA00022840"/>
    </source>
</evidence>
<dbReference type="AlphaFoldDB" id="A0A3B1DKY0"/>
<organism evidence="4">
    <name type="scientific">hydrothermal vent metagenome</name>
    <dbReference type="NCBI Taxonomy" id="652676"/>
    <lineage>
        <taxon>unclassified sequences</taxon>
        <taxon>metagenomes</taxon>
        <taxon>ecological metagenomes</taxon>
    </lineage>
</organism>
<evidence type="ECO:0008006" key="5">
    <source>
        <dbReference type="Google" id="ProtNLM"/>
    </source>
</evidence>
<dbReference type="InterPro" id="IPR037171">
    <property type="entry name" value="NagB/RpiA_transferase-like"/>
</dbReference>
<evidence type="ECO:0000256" key="1">
    <source>
        <dbReference type="ARBA" id="ARBA00010638"/>
    </source>
</evidence>
<dbReference type="GO" id="GO:0005524">
    <property type="term" value="F:ATP binding"/>
    <property type="evidence" value="ECO:0007669"/>
    <property type="project" value="UniProtKB-KW"/>
</dbReference>
<dbReference type="GO" id="GO:0009396">
    <property type="term" value="P:folic acid-containing compound biosynthetic process"/>
    <property type="evidence" value="ECO:0007669"/>
    <property type="project" value="TreeGrafter"/>
</dbReference>
<evidence type="ECO:0000313" key="4">
    <source>
        <dbReference type="EMBL" id="VAX41372.1"/>
    </source>
</evidence>
<dbReference type="GO" id="GO:0030272">
    <property type="term" value="F:5-formyltetrahydrofolate cyclo-ligase activity"/>
    <property type="evidence" value="ECO:0007669"/>
    <property type="project" value="TreeGrafter"/>
</dbReference>